<dbReference type="CDD" id="cd12797">
    <property type="entry name" value="M23_peptidase"/>
    <property type="match status" value="1"/>
</dbReference>
<dbReference type="InterPro" id="IPR016047">
    <property type="entry name" value="M23ase_b-sheet_dom"/>
</dbReference>
<protein>
    <submittedName>
        <fullName evidence="3">Peptidoglycan DD-metalloendopeptidase family protein</fullName>
    </submittedName>
</protein>
<dbReference type="PROSITE" id="PS51782">
    <property type="entry name" value="LYSM"/>
    <property type="match status" value="1"/>
</dbReference>
<dbReference type="InterPro" id="IPR050570">
    <property type="entry name" value="Cell_wall_metabolism_enzyme"/>
</dbReference>
<reference evidence="3 4" key="1">
    <citation type="submission" date="2024-04" db="EMBL/GenBank/DDBJ databases">
        <title>A novel species isolated from cricket.</title>
        <authorList>
            <person name="Wang H.-C."/>
        </authorList>
    </citation>
    <scope>NUCLEOTIDE SEQUENCE [LARGE SCALE GENOMIC DNA]</scope>
    <source>
        <strain evidence="3 4">WL0021</strain>
    </source>
</reference>
<dbReference type="PANTHER" id="PTHR21666">
    <property type="entry name" value="PEPTIDASE-RELATED"/>
    <property type="match status" value="1"/>
</dbReference>
<organism evidence="3 4">
    <name type="scientific">Hohaiivirga grylli</name>
    <dbReference type="NCBI Taxonomy" id="3133970"/>
    <lineage>
        <taxon>Bacteria</taxon>
        <taxon>Pseudomonadati</taxon>
        <taxon>Pseudomonadota</taxon>
        <taxon>Alphaproteobacteria</taxon>
        <taxon>Hyphomicrobiales</taxon>
        <taxon>Methylobacteriaceae</taxon>
        <taxon>Hohaiivirga</taxon>
    </lineage>
</organism>
<dbReference type="SUPFAM" id="SSF54106">
    <property type="entry name" value="LysM domain"/>
    <property type="match status" value="1"/>
</dbReference>
<evidence type="ECO:0000259" key="2">
    <source>
        <dbReference type="PROSITE" id="PS51782"/>
    </source>
</evidence>
<dbReference type="InterPro" id="IPR036779">
    <property type="entry name" value="LysM_dom_sf"/>
</dbReference>
<evidence type="ECO:0000256" key="1">
    <source>
        <dbReference type="ARBA" id="ARBA00038420"/>
    </source>
</evidence>
<dbReference type="EMBL" id="JBBYXI010000002">
    <property type="protein sequence ID" value="MEN3930911.1"/>
    <property type="molecule type" value="Genomic_DNA"/>
</dbReference>
<keyword evidence="4" id="KW-1185">Reference proteome</keyword>
<comment type="similarity">
    <text evidence="1">Belongs to the E.coli NlpD/Haemophilus LppB family.</text>
</comment>
<dbReference type="RefSeq" id="WP_346336932.1">
    <property type="nucleotide sequence ID" value="NZ_JBBYXI010000002.1"/>
</dbReference>
<sequence>MRKQMSAGRGALLSRVALVGLVGGLVAACDNTSRFSENPFSNPFNNSAGASQQVASAPVQPVYQPAPQQMATYAPTPSYSSQPLQPVANVAGGGWTTSGGTAIVVGQGDNLTSISNRYGVPANAILSANGLTASSQVAAGKNIVIPVYSSNLAGTKVAAASTAVPTPVPVPVRSQSGNLAATSLNNQAKAVATNATGKAKQVVNTKVAAAEKQVAQPVATAKTQVQTASNTAQSAVAEPVRTASAATANAQKDAEQTASIATAAKPSSDFRWPAKGRVISGFGSGGGNEGINIAVPEGTPVRATEAGTVTFAGDDVKSYGNLVLIKHDNGYISAYAHNGSLNVKRGERVSRGQVIAKSGQTGDVTSPQLHFEIRKGQTPVDPVPYLGS</sequence>
<dbReference type="Gene3D" id="3.10.350.10">
    <property type="entry name" value="LysM domain"/>
    <property type="match status" value="1"/>
</dbReference>
<dbReference type="InterPro" id="IPR018392">
    <property type="entry name" value="LysM"/>
</dbReference>
<dbReference type="PROSITE" id="PS51257">
    <property type="entry name" value="PROKAR_LIPOPROTEIN"/>
    <property type="match status" value="1"/>
</dbReference>
<dbReference type="Proteomes" id="UP001418637">
    <property type="component" value="Unassembled WGS sequence"/>
</dbReference>
<evidence type="ECO:0000313" key="4">
    <source>
        <dbReference type="Proteomes" id="UP001418637"/>
    </source>
</evidence>
<comment type="caution">
    <text evidence="3">The sequence shown here is derived from an EMBL/GenBank/DDBJ whole genome shotgun (WGS) entry which is preliminary data.</text>
</comment>
<name>A0ABV0BKU1_9HYPH</name>
<dbReference type="Pfam" id="PF01476">
    <property type="entry name" value="LysM"/>
    <property type="match status" value="1"/>
</dbReference>
<proteinExistence type="inferred from homology"/>
<dbReference type="Pfam" id="PF01551">
    <property type="entry name" value="Peptidase_M23"/>
    <property type="match status" value="1"/>
</dbReference>
<gene>
    <name evidence="3" type="ORF">WJT86_07550</name>
</gene>
<dbReference type="Gene3D" id="2.70.70.10">
    <property type="entry name" value="Glucose Permease (Domain IIA)"/>
    <property type="match status" value="1"/>
</dbReference>
<dbReference type="SMART" id="SM00257">
    <property type="entry name" value="LysM"/>
    <property type="match status" value="1"/>
</dbReference>
<dbReference type="CDD" id="cd00118">
    <property type="entry name" value="LysM"/>
    <property type="match status" value="1"/>
</dbReference>
<accession>A0ABV0BKU1</accession>
<feature type="domain" description="LysM" evidence="2">
    <location>
        <begin position="101"/>
        <end position="145"/>
    </location>
</feature>
<dbReference type="InterPro" id="IPR011055">
    <property type="entry name" value="Dup_hybrid_motif"/>
</dbReference>
<evidence type="ECO:0000313" key="3">
    <source>
        <dbReference type="EMBL" id="MEN3930911.1"/>
    </source>
</evidence>
<dbReference type="PANTHER" id="PTHR21666:SF263">
    <property type="entry name" value="MUREIN HYDROLASE ACTIVATOR NLPD"/>
    <property type="match status" value="1"/>
</dbReference>
<dbReference type="SUPFAM" id="SSF51261">
    <property type="entry name" value="Duplicated hybrid motif"/>
    <property type="match status" value="1"/>
</dbReference>